<gene>
    <name evidence="2" type="ORF">PUN28_010993</name>
</gene>
<dbReference type="EMBL" id="JADYXP020000010">
    <property type="protein sequence ID" value="KAL0115818.1"/>
    <property type="molecule type" value="Genomic_DNA"/>
</dbReference>
<feature type="region of interest" description="Disordered" evidence="1">
    <location>
        <begin position="1"/>
        <end position="52"/>
    </location>
</feature>
<evidence type="ECO:0000313" key="3">
    <source>
        <dbReference type="Proteomes" id="UP001430953"/>
    </source>
</evidence>
<evidence type="ECO:0000313" key="2">
    <source>
        <dbReference type="EMBL" id="KAL0115818.1"/>
    </source>
</evidence>
<feature type="compositionally biased region" description="Basic and acidic residues" evidence="1">
    <location>
        <begin position="31"/>
        <end position="52"/>
    </location>
</feature>
<dbReference type="AlphaFoldDB" id="A0AAW2FK60"/>
<protein>
    <submittedName>
        <fullName evidence="2">Uncharacterized protein</fullName>
    </submittedName>
</protein>
<comment type="caution">
    <text evidence="2">The sequence shown here is derived from an EMBL/GenBank/DDBJ whole genome shotgun (WGS) entry which is preliminary data.</text>
</comment>
<evidence type="ECO:0000256" key="1">
    <source>
        <dbReference type="SAM" id="MobiDB-lite"/>
    </source>
</evidence>
<name>A0AAW2FK60_9HYME</name>
<proteinExistence type="predicted"/>
<sequence>MEKSMTPLTPWQRGGGTREREEGINGVGGKGKRETQWGRQCGGKDGRGVSGG</sequence>
<dbReference type="Proteomes" id="UP001430953">
    <property type="component" value="Unassembled WGS sequence"/>
</dbReference>
<reference evidence="2 3" key="1">
    <citation type="submission" date="2023-03" db="EMBL/GenBank/DDBJ databases">
        <title>High recombination rates correlate with genetic variation in Cardiocondyla obscurior ants.</title>
        <authorList>
            <person name="Errbii M."/>
        </authorList>
    </citation>
    <scope>NUCLEOTIDE SEQUENCE [LARGE SCALE GENOMIC DNA]</scope>
    <source>
        <strain evidence="2">Alpha-2009</strain>
        <tissue evidence="2">Whole body</tissue>
    </source>
</reference>
<accession>A0AAW2FK60</accession>
<keyword evidence="3" id="KW-1185">Reference proteome</keyword>
<organism evidence="2 3">
    <name type="scientific">Cardiocondyla obscurior</name>
    <dbReference type="NCBI Taxonomy" id="286306"/>
    <lineage>
        <taxon>Eukaryota</taxon>
        <taxon>Metazoa</taxon>
        <taxon>Ecdysozoa</taxon>
        <taxon>Arthropoda</taxon>
        <taxon>Hexapoda</taxon>
        <taxon>Insecta</taxon>
        <taxon>Pterygota</taxon>
        <taxon>Neoptera</taxon>
        <taxon>Endopterygota</taxon>
        <taxon>Hymenoptera</taxon>
        <taxon>Apocrita</taxon>
        <taxon>Aculeata</taxon>
        <taxon>Formicoidea</taxon>
        <taxon>Formicidae</taxon>
        <taxon>Myrmicinae</taxon>
        <taxon>Cardiocondyla</taxon>
    </lineage>
</organism>